<feature type="domain" description="OmpA-like" evidence="3">
    <location>
        <begin position="87"/>
        <end position="201"/>
    </location>
</feature>
<dbReference type="AlphaFoldDB" id="A0A5C5BDT7"/>
<keyword evidence="1" id="KW-0472">Membrane</keyword>
<dbReference type="InterPro" id="IPR050330">
    <property type="entry name" value="Bact_OuterMem_StrucFunc"/>
</dbReference>
<dbReference type="PANTHER" id="PTHR30329:SF21">
    <property type="entry name" value="LIPOPROTEIN YIAD-RELATED"/>
    <property type="match status" value="1"/>
</dbReference>
<comment type="caution">
    <text evidence="4">The sequence shown here is derived from an EMBL/GenBank/DDBJ whole genome shotgun (WGS) entry which is preliminary data.</text>
</comment>
<evidence type="ECO:0000313" key="5">
    <source>
        <dbReference type="Proteomes" id="UP000313849"/>
    </source>
</evidence>
<keyword evidence="2" id="KW-0732">Signal</keyword>
<gene>
    <name evidence="4" type="ORF">FH969_04795</name>
</gene>
<evidence type="ECO:0000256" key="1">
    <source>
        <dbReference type="PROSITE-ProRule" id="PRU00473"/>
    </source>
</evidence>
<dbReference type="PROSITE" id="PS51123">
    <property type="entry name" value="OMPA_2"/>
    <property type="match status" value="1"/>
</dbReference>
<protein>
    <recommendedName>
        <fullName evidence="3">OmpA-like domain-containing protein</fullName>
    </recommendedName>
</protein>
<dbReference type="Gene3D" id="3.30.1330.60">
    <property type="entry name" value="OmpA-like domain"/>
    <property type="match status" value="1"/>
</dbReference>
<evidence type="ECO:0000256" key="2">
    <source>
        <dbReference type="SAM" id="SignalP"/>
    </source>
</evidence>
<accession>A0A5C5BDT7</accession>
<dbReference type="InterPro" id="IPR036737">
    <property type="entry name" value="OmpA-like_sf"/>
</dbReference>
<reference evidence="4 5" key="1">
    <citation type="submission" date="2019-06" db="EMBL/GenBank/DDBJ databases">
        <title>Draft genome sequence of Miniimonas arenae KCTC 19750T isolated from sea sand.</title>
        <authorList>
            <person name="Park S.-J."/>
        </authorList>
    </citation>
    <scope>NUCLEOTIDE SEQUENCE [LARGE SCALE GENOMIC DNA]</scope>
    <source>
        <strain evidence="4 5">KCTC 19750</strain>
    </source>
</reference>
<name>A0A5C5BDT7_9MICO</name>
<dbReference type="OrthoDB" id="5166631at2"/>
<dbReference type="PANTHER" id="PTHR30329">
    <property type="entry name" value="STATOR ELEMENT OF FLAGELLAR MOTOR COMPLEX"/>
    <property type="match status" value="1"/>
</dbReference>
<dbReference type="Pfam" id="PF00691">
    <property type="entry name" value="OmpA"/>
    <property type="match status" value="1"/>
</dbReference>
<dbReference type="RefSeq" id="WP_108717536.1">
    <property type="nucleotide sequence ID" value="NZ_VENP01000011.1"/>
</dbReference>
<dbReference type="SUPFAM" id="SSF103088">
    <property type="entry name" value="OmpA-like"/>
    <property type="match status" value="1"/>
</dbReference>
<keyword evidence="5" id="KW-1185">Reference proteome</keyword>
<proteinExistence type="predicted"/>
<evidence type="ECO:0000313" key="4">
    <source>
        <dbReference type="EMBL" id="TNU76106.1"/>
    </source>
</evidence>
<dbReference type="Proteomes" id="UP000313849">
    <property type="component" value="Unassembled WGS sequence"/>
</dbReference>
<dbReference type="GO" id="GO:0016020">
    <property type="term" value="C:membrane"/>
    <property type="evidence" value="ECO:0007669"/>
    <property type="project" value="UniProtKB-UniRule"/>
</dbReference>
<feature type="signal peptide" evidence="2">
    <location>
        <begin position="1"/>
        <end position="25"/>
    </location>
</feature>
<dbReference type="EMBL" id="VENP01000011">
    <property type="protein sequence ID" value="TNU76106.1"/>
    <property type="molecule type" value="Genomic_DNA"/>
</dbReference>
<organism evidence="4 5">
    <name type="scientific">Miniimonas arenae</name>
    <dbReference type="NCBI Taxonomy" id="676201"/>
    <lineage>
        <taxon>Bacteria</taxon>
        <taxon>Bacillati</taxon>
        <taxon>Actinomycetota</taxon>
        <taxon>Actinomycetes</taxon>
        <taxon>Micrococcales</taxon>
        <taxon>Beutenbergiaceae</taxon>
        <taxon>Miniimonas</taxon>
    </lineage>
</organism>
<sequence>MSAARATWMATLALAATLVTAPALAYSGPPVDSPTPPAQPPTPTLSQLDASVLRFTNPGVLRFTDPGVLRFWAEGSVSTLATTEQSAGSTTITLATDILFRPDLWDVPENAREQIVDLVAQIPSGANVSVAGHTDSVVGAVDNQELSQHRADAVAAVIAAARPDLVLDVQGYGPTRPAVAEDPANPATYAANRRVEIVYQG</sequence>
<dbReference type="InterPro" id="IPR006665">
    <property type="entry name" value="OmpA-like"/>
</dbReference>
<feature type="chain" id="PRO_5022689557" description="OmpA-like domain-containing protein" evidence="2">
    <location>
        <begin position="26"/>
        <end position="201"/>
    </location>
</feature>
<evidence type="ECO:0000259" key="3">
    <source>
        <dbReference type="PROSITE" id="PS51123"/>
    </source>
</evidence>